<evidence type="ECO:0000313" key="1">
    <source>
        <dbReference type="EMBL" id="GFC57376.1"/>
    </source>
</evidence>
<dbReference type="InterPro" id="IPR036691">
    <property type="entry name" value="Endo/exonu/phosph_ase_sf"/>
</dbReference>
<dbReference type="EMBL" id="BKCJ010973375">
    <property type="protein sequence ID" value="GFC57376.1"/>
    <property type="molecule type" value="Genomic_DNA"/>
</dbReference>
<accession>A0A699Q6H6</accession>
<name>A0A699Q6H6_TANCI</name>
<sequence length="206" mass="23556">MIEYYEGDCEDIRIDRINCHFDDVMGGLNATASFLASDGVSNLHDKSMAELQEVKSLISDNRISLFAIIESQLRKKSVTPVCNALFGSWSWVSNIVNSRKGCRIIVGWDPFMLRARLISKIDQVMHFEVTILHNQLKLFVFCIYAHDAVKDRRTLWKNLIDHKILASNSPWVLLGDFNVSLSFDESSNCFNTRDKGMMDLKNGFKI</sequence>
<organism evidence="1">
    <name type="scientific">Tanacetum cinerariifolium</name>
    <name type="common">Dalmatian daisy</name>
    <name type="synonym">Chrysanthemum cinerariifolium</name>
    <dbReference type="NCBI Taxonomy" id="118510"/>
    <lineage>
        <taxon>Eukaryota</taxon>
        <taxon>Viridiplantae</taxon>
        <taxon>Streptophyta</taxon>
        <taxon>Embryophyta</taxon>
        <taxon>Tracheophyta</taxon>
        <taxon>Spermatophyta</taxon>
        <taxon>Magnoliopsida</taxon>
        <taxon>eudicotyledons</taxon>
        <taxon>Gunneridae</taxon>
        <taxon>Pentapetalae</taxon>
        <taxon>asterids</taxon>
        <taxon>campanulids</taxon>
        <taxon>Asterales</taxon>
        <taxon>Asteraceae</taxon>
        <taxon>Asteroideae</taxon>
        <taxon>Anthemideae</taxon>
        <taxon>Anthemidinae</taxon>
        <taxon>Tanacetum</taxon>
    </lineage>
</organism>
<dbReference type="Gene3D" id="3.60.10.10">
    <property type="entry name" value="Endonuclease/exonuclease/phosphatase"/>
    <property type="match status" value="1"/>
</dbReference>
<proteinExistence type="predicted"/>
<evidence type="ECO:0008006" key="2">
    <source>
        <dbReference type="Google" id="ProtNLM"/>
    </source>
</evidence>
<dbReference type="AlphaFoldDB" id="A0A699Q6H6"/>
<dbReference type="SUPFAM" id="SSF56219">
    <property type="entry name" value="DNase I-like"/>
    <property type="match status" value="1"/>
</dbReference>
<comment type="caution">
    <text evidence="1">The sequence shown here is derived from an EMBL/GenBank/DDBJ whole genome shotgun (WGS) entry which is preliminary data.</text>
</comment>
<protein>
    <recommendedName>
        <fullName evidence="2">RNA-directed DNA polymerase, eukaryota</fullName>
    </recommendedName>
</protein>
<gene>
    <name evidence="1" type="ORF">Tci_829346</name>
</gene>
<reference evidence="1" key="1">
    <citation type="journal article" date="2019" name="Sci. Rep.">
        <title>Draft genome of Tanacetum cinerariifolium, the natural source of mosquito coil.</title>
        <authorList>
            <person name="Yamashiro T."/>
            <person name="Shiraishi A."/>
            <person name="Satake H."/>
            <person name="Nakayama K."/>
        </authorList>
    </citation>
    <scope>NUCLEOTIDE SEQUENCE</scope>
</reference>